<protein>
    <recommendedName>
        <fullName evidence="3">F-box domain-containing protein</fullName>
    </recommendedName>
</protein>
<dbReference type="InterPro" id="IPR032675">
    <property type="entry name" value="LRR_dom_sf"/>
</dbReference>
<dbReference type="SUPFAM" id="SSF52047">
    <property type="entry name" value="RNI-like"/>
    <property type="match status" value="1"/>
</dbReference>
<dbReference type="SUPFAM" id="SSF81383">
    <property type="entry name" value="F-box domain"/>
    <property type="match status" value="1"/>
</dbReference>
<reference evidence="1 2" key="1">
    <citation type="submission" date="2020-01" db="EMBL/GenBank/DDBJ databases">
        <authorList>
            <person name="Gupta K D."/>
        </authorList>
    </citation>
    <scope>NUCLEOTIDE SEQUENCE [LARGE SCALE GENOMIC DNA]</scope>
</reference>
<dbReference type="Proteomes" id="UP000467700">
    <property type="component" value="Unassembled WGS sequence"/>
</dbReference>
<proteinExistence type="predicted"/>
<dbReference type="OrthoDB" id="3357519at2759"/>
<dbReference type="InterPro" id="IPR036047">
    <property type="entry name" value="F-box-like_dom_sf"/>
</dbReference>
<dbReference type="AlphaFoldDB" id="A0A8S0WVG5"/>
<name>A0A8S0WVG5_CYCAE</name>
<evidence type="ECO:0008006" key="3">
    <source>
        <dbReference type="Google" id="ProtNLM"/>
    </source>
</evidence>
<sequence>MLLTDISPFAVLKFFETIKSLIADLAPEDSSLQPPFPALLRSNEPPSDEEAQVVTAFVATLDGRWATVAPHQETLTYMSPSREEERIQSLISSHKSIISACRRIPNEIWHDIFVLAAEPTVFYAEQNIKLKRRKTPWRISGVCRRWRAVAISTPRLWTHIFLESSDRNVDITGPPGYLSKLLERSKTFPLSVSIVHSTSLHTEQKGLVKLFQHCERWKHLHLTAPVGWAKLFQDNVKGKLYSLESLDIQFNSLAGSIVDFDAFEDAPKLYEVRINDERAIRIHLPWSQLARLQLPGRQSYSLDKITHASGYLSSFSLRFVEQLPVKPLPRVVDFSMTGPGPDVDNWNITQVFPSLRTLSIVRPYGTELLNQIISQLQFVSLQCLTLKDIIMDSQDNRLQLPNLKTLKVLRIDLLGKEELVKLAVEEHSGALRILPSLEDLHFFIPWPMESKLTELHYTDQSDLYSVLNAVGRTRCERLLQSDVGPTTDNMTPLSAPFCIPTTSNRLTGPTLKSLRLQFAARYLKPITWPNDCNLQEQVESGWREKDFRTIPAWKEETPALALWARSYSITVSFTLVPRKRGLNNFVFGNEFVLSLTNGHLVFKKTFRTDTGVGVTSMS</sequence>
<gene>
    <name evidence="1" type="ORF">AAE3_LOCUS8954</name>
</gene>
<dbReference type="Gene3D" id="1.20.1280.50">
    <property type="match status" value="1"/>
</dbReference>
<dbReference type="EMBL" id="CACVBS010000056">
    <property type="protein sequence ID" value="CAA7266736.1"/>
    <property type="molecule type" value="Genomic_DNA"/>
</dbReference>
<keyword evidence="2" id="KW-1185">Reference proteome</keyword>
<comment type="caution">
    <text evidence="1">The sequence shown here is derived from an EMBL/GenBank/DDBJ whole genome shotgun (WGS) entry which is preliminary data.</text>
</comment>
<evidence type="ECO:0000313" key="1">
    <source>
        <dbReference type="EMBL" id="CAA7266736.1"/>
    </source>
</evidence>
<accession>A0A8S0WVG5</accession>
<dbReference type="Gene3D" id="3.80.10.10">
    <property type="entry name" value="Ribonuclease Inhibitor"/>
    <property type="match status" value="1"/>
</dbReference>
<organism evidence="1 2">
    <name type="scientific">Cyclocybe aegerita</name>
    <name type="common">Black poplar mushroom</name>
    <name type="synonym">Agrocybe aegerita</name>
    <dbReference type="NCBI Taxonomy" id="1973307"/>
    <lineage>
        <taxon>Eukaryota</taxon>
        <taxon>Fungi</taxon>
        <taxon>Dikarya</taxon>
        <taxon>Basidiomycota</taxon>
        <taxon>Agaricomycotina</taxon>
        <taxon>Agaricomycetes</taxon>
        <taxon>Agaricomycetidae</taxon>
        <taxon>Agaricales</taxon>
        <taxon>Agaricineae</taxon>
        <taxon>Bolbitiaceae</taxon>
        <taxon>Cyclocybe</taxon>
    </lineage>
</organism>
<evidence type="ECO:0000313" key="2">
    <source>
        <dbReference type="Proteomes" id="UP000467700"/>
    </source>
</evidence>